<protein>
    <recommendedName>
        <fullName evidence="3">IBB domain-containing protein</fullName>
    </recommendedName>
</protein>
<dbReference type="InterPro" id="IPR016024">
    <property type="entry name" value="ARM-type_fold"/>
</dbReference>
<reference evidence="1" key="2">
    <citation type="submission" date="2020-05" db="UniProtKB">
        <authorList>
            <consortium name="EnsemblMetazoa"/>
        </authorList>
    </citation>
    <scope>IDENTIFICATION</scope>
    <source>
        <strain evidence="1">maculatus3</strain>
    </source>
</reference>
<accession>A0A182SN56</accession>
<evidence type="ECO:0000313" key="1">
    <source>
        <dbReference type="EnsemblMetazoa" id="AMAM010092-PA"/>
    </source>
</evidence>
<dbReference type="VEuPathDB" id="VectorBase:AMAM010092"/>
<dbReference type="AlphaFoldDB" id="A0A182SN56"/>
<organism evidence="1 2">
    <name type="scientific">Anopheles maculatus</name>
    <dbReference type="NCBI Taxonomy" id="74869"/>
    <lineage>
        <taxon>Eukaryota</taxon>
        <taxon>Metazoa</taxon>
        <taxon>Ecdysozoa</taxon>
        <taxon>Arthropoda</taxon>
        <taxon>Hexapoda</taxon>
        <taxon>Insecta</taxon>
        <taxon>Pterygota</taxon>
        <taxon>Neoptera</taxon>
        <taxon>Endopterygota</taxon>
        <taxon>Diptera</taxon>
        <taxon>Nematocera</taxon>
        <taxon>Culicoidea</taxon>
        <taxon>Culicidae</taxon>
        <taxon>Anophelinae</taxon>
        <taxon>Anopheles</taxon>
        <taxon>Anopheles maculatus group</taxon>
    </lineage>
</organism>
<dbReference type="PANTHER" id="PTHR16356">
    <property type="entry name" value="TRANSMEMBRANE AND COILED-COIL DOMAIN-CONTAINING PROTEIN 6 TMCO6"/>
    <property type="match status" value="1"/>
</dbReference>
<sequence>MNVDEPSALEHIRTQKRYELKWEQKSHRKKELDRNRAGLGELHHSIGVIEHISEQEIKGLAGRIKRRKRCDPLDLVRLSYGFQQSRENISHFIRTTGAINVIVKELTGHDYNLQLLAAECLCNLSLGDDVCCEKIANFAGTYLIALAENPNCRPLQQTCFWTLQNIVGSSAKGSKLLFSQGLVVVLVRLLSAVTDQEAADDIILTLELALNYEQDVDPSTVPQIVSCFAGKELHPSSLRLLHKCYGLMHNDLFLHGSFTYIIRQCLDFLSSIMDRHLPTHAAPILLSVRILTHHVVTSVSSIEEILRYQLHKSTLKLSILFNNCAKENMLPVCKEFLWLLGQIHSNGTAGNSAELLQSYLVFDNFVEQISIPTALL</sequence>
<dbReference type="Proteomes" id="UP000075901">
    <property type="component" value="Unassembled WGS sequence"/>
</dbReference>
<keyword evidence="2" id="KW-1185">Reference proteome</keyword>
<dbReference type="SUPFAM" id="SSF48371">
    <property type="entry name" value="ARM repeat"/>
    <property type="match status" value="1"/>
</dbReference>
<proteinExistence type="predicted"/>
<evidence type="ECO:0008006" key="3">
    <source>
        <dbReference type="Google" id="ProtNLM"/>
    </source>
</evidence>
<dbReference type="Gene3D" id="1.25.10.10">
    <property type="entry name" value="Leucine-rich Repeat Variant"/>
    <property type="match status" value="1"/>
</dbReference>
<evidence type="ECO:0000313" key="2">
    <source>
        <dbReference type="Proteomes" id="UP000075901"/>
    </source>
</evidence>
<reference evidence="2" key="1">
    <citation type="submission" date="2013-09" db="EMBL/GenBank/DDBJ databases">
        <title>The Genome Sequence of Anopheles maculatus species B.</title>
        <authorList>
            <consortium name="The Broad Institute Genomics Platform"/>
            <person name="Neafsey D.E."/>
            <person name="Besansky N."/>
            <person name="Howell P."/>
            <person name="Walton C."/>
            <person name="Young S.K."/>
            <person name="Zeng Q."/>
            <person name="Gargeya S."/>
            <person name="Fitzgerald M."/>
            <person name="Haas B."/>
            <person name="Abouelleil A."/>
            <person name="Allen A.W."/>
            <person name="Alvarado L."/>
            <person name="Arachchi H.M."/>
            <person name="Berlin A.M."/>
            <person name="Chapman S.B."/>
            <person name="Gainer-Dewar J."/>
            <person name="Goldberg J."/>
            <person name="Griggs A."/>
            <person name="Gujja S."/>
            <person name="Hansen M."/>
            <person name="Howarth C."/>
            <person name="Imamovic A."/>
            <person name="Ireland A."/>
            <person name="Larimer J."/>
            <person name="McCowan C."/>
            <person name="Murphy C."/>
            <person name="Pearson M."/>
            <person name="Poon T.W."/>
            <person name="Priest M."/>
            <person name="Roberts A."/>
            <person name="Saif S."/>
            <person name="Shea T."/>
            <person name="Sisk P."/>
            <person name="Sykes S."/>
            <person name="Wortman J."/>
            <person name="Nusbaum C."/>
            <person name="Birren B."/>
        </authorList>
    </citation>
    <scope>NUCLEOTIDE SEQUENCE [LARGE SCALE GENOMIC DNA]</scope>
    <source>
        <strain evidence="2">maculatus3</strain>
    </source>
</reference>
<dbReference type="InterPro" id="IPR011989">
    <property type="entry name" value="ARM-like"/>
</dbReference>
<dbReference type="PANTHER" id="PTHR16356:SF1">
    <property type="entry name" value="TRANSMEMBRANE AND COILED-COIL DOMAIN-CONTAINING PROTEIN 6"/>
    <property type="match status" value="1"/>
</dbReference>
<name>A0A182SN56_9DIPT</name>
<dbReference type="EnsemblMetazoa" id="AMAM010092-RA">
    <property type="protein sequence ID" value="AMAM010092-PA"/>
    <property type="gene ID" value="AMAM010092"/>
</dbReference>